<keyword evidence="2" id="KW-1185">Reference proteome</keyword>
<protein>
    <submittedName>
        <fullName evidence="1">Uncharacterized protein</fullName>
    </submittedName>
</protein>
<dbReference type="AlphaFoldDB" id="D0LKF4"/>
<dbReference type="STRING" id="502025.Hoch_2466"/>
<accession>D0LKF4</accession>
<sequence length="88" mass="10052">MATLIDNAKRARQLARAIASDLTLYHEAKILDGIGNDTLFEVMSEEIEEGRELFKSRVKPEIYEMNIYDRAIVDVLVKSKGHVKSSIW</sequence>
<proteinExistence type="predicted"/>
<evidence type="ECO:0000313" key="1">
    <source>
        <dbReference type="EMBL" id="ACY15002.1"/>
    </source>
</evidence>
<reference evidence="1 2" key="1">
    <citation type="journal article" date="2010" name="Stand. Genomic Sci.">
        <title>Complete genome sequence of Haliangium ochraceum type strain (SMP-2).</title>
        <authorList>
            <consortium name="US DOE Joint Genome Institute (JGI-PGF)"/>
            <person name="Ivanova N."/>
            <person name="Daum C."/>
            <person name="Lang E."/>
            <person name="Abt B."/>
            <person name="Kopitz M."/>
            <person name="Saunders E."/>
            <person name="Lapidus A."/>
            <person name="Lucas S."/>
            <person name="Glavina Del Rio T."/>
            <person name="Nolan M."/>
            <person name="Tice H."/>
            <person name="Copeland A."/>
            <person name="Cheng J.F."/>
            <person name="Chen F."/>
            <person name="Bruce D."/>
            <person name="Goodwin L."/>
            <person name="Pitluck S."/>
            <person name="Mavromatis K."/>
            <person name="Pati A."/>
            <person name="Mikhailova N."/>
            <person name="Chen A."/>
            <person name="Palaniappan K."/>
            <person name="Land M."/>
            <person name="Hauser L."/>
            <person name="Chang Y.J."/>
            <person name="Jeffries C.D."/>
            <person name="Detter J.C."/>
            <person name="Brettin T."/>
            <person name="Rohde M."/>
            <person name="Goker M."/>
            <person name="Bristow J."/>
            <person name="Markowitz V."/>
            <person name="Eisen J.A."/>
            <person name="Hugenholtz P."/>
            <person name="Kyrpides N.C."/>
            <person name="Klenk H.P."/>
        </authorList>
    </citation>
    <scope>NUCLEOTIDE SEQUENCE [LARGE SCALE GENOMIC DNA]</scope>
    <source>
        <strain evidence="2">DSM 14365 / CIP 107738 / JCM 11303 / AJ 13395 / SMP-2</strain>
    </source>
</reference>
<organism evidence="1 2">
    <name type="scientific">Haliangium ochraceum (strain DSM 14365 / JCM 11303 / SMP-2)</name>
    <dbReference type="NCBI Taxonomy" id="502025"/>
    <lineage>
        <taxon>Bacteria</taxon>
        <taxon>Pseudomonadati</taxon>
        <taxon>Myxococcota</taxon>
        <taxon>Polyangia</taxon>
        <taxon>Haliangiales</taxon>
        <taxon>Kofleriaceae</taxon>
        <taxon>Haliangium</taxon>
    </lineage>
</organism>
<dbReference type="RefSeq" id="WP_012827610.1">
    <property type="nucleotide sequence ID" value="NC_013440.1"/>
</dbReference>
<evidence type="ECO:0000313" key="2">
    <source>
        <dbReference type="Proteomes" id="UP000001880"/>
    </source>
</evidence>
<dbReference type="HOGENOM" id="CLU_2450419_0_0_7"/>
<dbReference type="OrthoDB" id="5402300at2"/>
<dbReference type="EMBL" id="CP001804">
    <property type="protein sequence ID" value="ACY15002.1"/>
    <property type="molecule type" value="Genomic_DNA"/>
</dbReference>
<dbReference type="KEGG" id="hoh:Hoch_2466"/>
<name>D0LKF4_HALO1</name>
<gene>
    <name evidence="1" type="ordered locus">Hoch_2466</name>
</gene>
<dbReference type="Proteomes" id="UP000001880">
    <property type="component" value="Chromosome"/>
</dbReference>
<dbReference type="eggNOG" id="ENOG5032ZSF">
    <property type="taxonomic scope" value="Bacteria"/>
</dbReference>